<feature type="domain" description="PglD N-terminal" evidence="7">
    <location>
        <begin position="5"/>
        <end position="80"/>
    </location>
</feature>
<dbReference type="InterPro" id="IPR001451">
    <property type="entry name" value="Hexapep"/>
</dbReference>
<sequence length="205" mass="21436">MSRRLGIIGAGGHGKVVADTAERAGWSEVLFFDSRFVEGEVRHAHWPIIAAPEESHRHDCDGYFVAIGHGPARQLWCEWLLDRGLPLVSLVDPAATVSQYTVFEPGVLVVAGAVVNVDCTLERGVIVNTLAGIDHDCTVGAYSHICPGSALAGSVSVGEHCWVGIGSQVKQGIHIGRGVTVGAGATVVSDVPDGLTVLGTPARSK</sequence>
<gene>
    <name evidence="8" type="ORF">Y5S_03286</name>
</gene>
<evidence type="ECO:0000313" key="9">
    <source>
        <dbReference type="Proteomes" id="UP000029444"/>
    </source>
</evidence>
<dbReference type="GO" id="GO:0016746">
    <property type="term" value="F:acyltransferase activity"/>
    <property type="evidence" value="ECO:0007669"/>
    <property type="project" value="UniProtKB-KW"/>
</dbReference>
<protein>
    <submittedName>
        <fullName evidence="8">Acyl-ACP-UDP-N-acetylglucosamine O-acyltransferase</fullName>
    </submittedName>
</protein>
<feature type="site" description="Increases basicity of active site His" evidence="5">
    <location>
        <position position="136"/>
    </location>
</feature>
<evidence type="ECO:0000256" key="2">
    <source>
        <dbReference type="ARBA" id="ARBA00022679"/>
    </source>
</evidence>
<dbReference type="RefSeq" id="WP_035234592.1">
    <property type="nucleotide sequence ID" value="NZ_ARXV01000017.1"/>
</dbReference>
<feature type="active site" description="Proton acceptor" evidence="5">
    <location>
        <position position="135"/>
    </location>
</feature>
<dbReference type="PANTHER" id="PTHR43300">
    <property type="entry name" value="ACETYLTRANSFERASE"/>
    <property type="match status" value="1"/>
</dbReference>
<keyword evidence="9" id="KW-1185">Reference proteome</keyword>
<organism evidence="8 9">
    <name type="scientific">Alcanivorax nanhaiticus</name>
    <dbReference type="NCBI Taxonomy" id="1177154"/>
    <lineage>
        <taxon>Bacteria</taxon>
        <taxon>Pseudomonadati</taxon>
        <taxon>Pseudomonadota</taxon>
        <taxon>Gammaproteobacteria</taxon>
        <taxon>Oceanospirillales</taxon>
        <taxon>Alcanivoracaceae</taxon>
        <taxon>Alcanivorax</taxon>
    </lineage>
</organism>
<accession>A0A095SG04</accession>
<dbReference type="Pfam" id="PF17836">
    <property type="entry name" value="PglD_N"/>
    <property type="match status" value="1"/>
</dbReference>
<comment type="caution">
    <text evidence="8">The sequence shown here is derived from an EMBL/GenBank/DDBJ whole genome shotgun (WGS) entry which is preliminary data.</text>
</comment>
<dbReference type="STRING" id="1177154.Y5S_03286"/>
<proteinExistence type="inferred from homology"/>
<evidence type="ECO:0000256" key="1">
    <source>
        <dbReference type="ARBA" id="ARBA00007274"/>
    </source>
</evidence>
<dbReference type="NCBIfam" id="TIGR03570">
    <property type="entry name" value="NeuD_NnaD"/>
    <property type="match status" value="1"/>
</dbReference>
<dbReference type="Gene3D" id="2.160.10.10">
    <property type="entry name" value="Hexapeptide repeat proteins"/>
    <property type="match status" value="1"/>
</dbReference>
<feature type="binding site" evidence="6">
    <location>
        <position position="165"/>
    </location>
    <ligand>
        <name>acetyl-CoA</name>
        <dbReference type="ChEBI" id="CHEBI:57288"/>
    </ligand>
</feature>
<feature type="binding site" evidence="6">
    <location>
        <position position="144"/>
    </location>
    <ligand>
        <name>acetyl-CoA</name>
        <dbReference type="ChEBI" id="CHEBI:57288"/>
    </ligand>
</feature>
<dbReference type="InterPro" id="IPR050179">
    <property type="entry name" value="Trans_hexapeptide_repeat"/>
</dbReference>
<evidence type="ECO:0000256" key="6">
    <source>
        <dbReference type="PIRSR" id="PIRSR620019-2"/>
    </source>
</evidence>
<dbReference type="AlphaFoldDB" id="A0A095SG04"/>
<comment type="similarity">
    <text evidence="1">Belongs to the transferase hexapeptide repeat family.</text>
</comment>
<feature type="binding site" evidence="6">
    <location>
        <position position="68"/>
    </location>
    <ligand>
        <name>substrate</name>
    </ligand>
</feature>
<dbReference type="Pfam" id="PF00132">
    <property type="entry name" value="Hexapep"/>
    <property type="match status" value="1"/>
</dbReference>
<dbReference type="OrthoDB" id="9794407at2"/>
<keyword evidence="2 8" id="KW-0808">Transferase</keyword>
<dbReference type="SUPFAM" id="SSF51161">
    <property type="entry name" value="Trimeric LpxA-like enzymes"/>
    <property type="match status" value="1"/>
</dbReference>
<dbReference type="InterPro" id="IPR020019">
    <property type="entry name" value="AcTrfase_PglD-like"/>
</dbReference>
<keyword evidence="3" id="KW-0677">Repeat</keyword>
<dbReference type="CDD" id="cd03360">
    <property type="entry name" value="LbH_AT_putative"/>
    <property type="match status" value="1"/>
</dbReference>
<evidence type="ECO:0000259" key="7">
    <source>
        <dbReference type="Pfam" id="PF17836"/>
    </source>
</evidence>
<dbReference type="PANTHER" id="PTHR43300:SF7">
    <property type="entry name" value="UDP-N-ACETYLBACILLOSAMINE N-ACETYLTRANSFERASE"/>
    <property type="match status" value="1"/>
</dbReference>
<dbReference type="Proteomes" id="UP000029444">
    <property type="component" value="Unassembled WGS sequence"/>
</dbReference>
<dbReference type="InterPro" id="IPR018357">
    <property type="entry name" value="Hexapep_transf_CS"/>
</dbReference>
<name>A0A095SG04_9GAMM</name>
<evidence type="ECO:0000256" key="3">
    <source>
        <dbReference type="ARBA" id="ARBA00022737"/>
    </source>
</evidence>
<dbReference type="Gene3D" id="3.40.50.20">
    <property type="match status" value="1"/>
</dbReference>
<evidence type="ECO:0000313" key="8">
    <source>
        <dbReference type="EMBL" id="KGD63477.1"/>
    </source>
</evidence>
<dbReference type="eggNOG" id="COG0110">
    <property type="taxonomic scope" value="Bacteria"/>
</dbReference>
<dbReference type="InterPro" id="IPR011004">
    <property type="entry name" value="Trimer_LpxA-like_sf"/>
</dbReference>
<evidence type="ECO:0000256" key="4">
    <source>
        <dbReference type="ARBA" id="ARBA00023315"/>
    </source>
</evidence>
<dbReference type="PROSITE" id="PS00101">
    <property type="entry name" value="HEXAPEP_TRANSFERASES"/>
    <property type="match status" value="1"/>
</dbReference>
<evidence type="ECO:0000256" key="5">
    <source>
        <dbReference type="PIRSR" id="PIRSR620019-1"/>
    </source>
</evidence>
<dbReference type="EMBL" id="ARXV01000017">
    <property type="protein sequence ID" value="KGD63477.1"/>
    <property type="molecule type" value="Genomic_DNA"/>
</dbReference>
<dbReference type="PATRIC" id="fig|1177154.3.peg.3327"/>
<dbReference type="InterPro" id="IPR041561">
    <property type="entry name" value="PglD_N"/>
</dbReference>
<reference evidence="8 9" key="1">
    <citation type="submission" date="2012-09" db="EMBL/GenBank/DDBJ databases">
        <title>Genome Sequence of alkane-degrading Bacterium Alcanivorax sp. 19-m-6.</title>
        <authorList>
            <person name="Lai Q."/>
            <person name="Shao Z."/>
        </authorList>
    </citation>
    <scope>NUCLEOTIDE SEQUENCE [LARGE SCALE GENOMIC DNA]</scope>
    <source>
        <strain evidence="8 9">19-m-6</strain>
    </source>
</reference>
<keyword evidence="4 8" id="KW-0012">Acyltransferase</keyword>